<feature type="compositionally biased region" description="Low complexity" evidence="1">
    <location>
        <begin position="152"/>
        <end position="161"/>
    </location>
</feature>
<keyword evidence="3" id="KW-1185">Reference proteome</keyword>
<organism evidence="2 3">
    <name type="scientific">Teratosphaeria nubilosa</name>
    <dbReference type="NCBI Taxonomy" id="161662"/>
    <lineage>
        <taxon>Eukaryota</taxon>
        <taxon>Fungi</taxon>
        <taxon>Dikarya</taxon>
        <taxon>Ascomycota</taxon>
        <taxon>Pezizomycotina</taxon>
        <taxon>Dothideomycetes</taxon>
        <taxon>Dothideomycetidae</taxon>
        <taxon>Mycosphaerellales</taxon>
        <taxon>Teratosphaeriaceae</taxon>
        <taxon>Teratosphaeria</taxon>
    </lineage>
</organism>
<accession>A0A6G1LJF3</accession>
<protein>
    <submittedName>
        <fullName evidence="2">Uncharacterized protein</fullName>
    </submittedName>
</protein>
<reference evidence="2" key="1">
    <citation type="journal article" date="2020" name="Stud. Mycol.">
        <title>101 Dothideomycetes genomes: a test case for predicting lifestyles and emergence of pathogens.</title>
        <authorList>
            <person name="Haridas S."/>
            <person name="Albert R."/>
            <person name="Binder M."/>
            <person name="Bloem J."/>
            <person name="Labutti K."/>
            <person name="Salamov A."/>
            <person name="Andreopoulos B."/>
            <person name="Baker S."/>
            <person name="Barry K."/>
            <person name="Bills G."/>
            <person name="Bluhm B."/>
            <person name="Cannon C."/>
            <person name="Castanera R."/>
            <person name="Culley D."/>
            <person name="Daum C."/>
            <person name="Ezra D."/>
            <person name="Gonzalez J."/>
            <person name="Henrissat B."/>
            <person name="Kuo A."/>
            <person name="Liang C."/>
            <person name="Lipzen A."/>
            <person name="Lutzoni F."/>
            <person name="Magnuson J."/>
            <person name="Mondo S."/>
            <person name="Nolan M."/>
            <person name="Ohm R."/>
            <person name="Pangilinan J."/>
            <person name="Park H.-J."/>
            <person name="Ramirez L."/>
            <person name="Alfaro M."/>
            <person name="Sun H."/>
            <person name="Tritt A."/>
            <person name="Yoshinaga Y."/>
            <person name="Zwiers L.-H."/>
            <person name="Turgeon B."/>
            <person name="Goodwin S."/>
            <person name="Spatafora J."/>
            <person name="Crous P."/>
            <person name="Grigoriev I."/>
        </authorList>
    </citation>
    <scope>NUCLEOTIDE SEQUENCE</scope>
    <source>
        <strain evidence="2">CBS 116005</strain>
    </source>
</reference>
<gene>
    <name evidence="2" type="ORF">EJ03DRAFT_153055</name>
</gene>
<sequence length="221" mass="24750">MLKFDGSGWILRRVERVEAVAGDQPMRSPDACLLAPGNHSQQRDQAVFHKREVFRKDVNARCSLTASRNLAAVDRQISPPPKNSLNGEPGPIPPLYPCRGGTWVRTQYIKIPEFESRQILYLLQTNQIYNHLDSSSQTALYPTLHVRKRPDPSILSSSPSPRATYKTSDRLLASRLPSSEQASKTNPLVRKPCLTLLCPNPFASTLRPRHRVSPSHSTPPI</sequence>
<evidence type="ECO:0000313" key="2">
    <source>
        <dbReference type="EMBL" id="KAF2773071.1"/>
    </source>
</evidence>
<dbReference type="AlphaFoldDB" id="A0A6G1LJF3"/>
<feature type="region of interest" description="Disordered" evidence="1">
    <location>
        <begin position="143"/>
        <end position="166"/>
    </location>
</feature>
<name>A0A6G1LJF3_9PEZI</name>
<evidence type="ECO:0000256" key="1">
    <source>
        <dbReference type="SAM" id="MobiDB-lite"/>
    </source>
</evidence>
<dbReference type="Proteomes" id="UP000799436">
    <property type="component" value="Unassembled WGS sequence"/>
</dbReference>
<dbReference type="EMBL" id="ML995812">
    <property type="protein sequence ID" value="KAF2773071.1"/>
    <property type="molecule type" value="Genomic_DNA"/>
</dbReference>
<evidence type="ECO:0000313" key="3">
    <source>
        <dbReference type="Proteomes" id="UP000799436"/>
    </source>
</evidence>
<proteinExistence type="predicted"/>